<evidence type="ECO:0000313" key="2">
    <source>
        <dbReference type="EMBL" id="QJT06010.1"/>
    </source>
</evidence>
<organism evidence="2 3">
    <name type="scientific">Streptomyces asoensis</name>
    <dbReference type="NCBI Taxonomy" id="249586"/>
    <lineage>
        <taxon>Bacteria</taxon>
        <taxon>Bacillati</taxon>
        <taxon>Actinomycetota</taxon>
        <taxon>Actinomycetes</taxon>
        <taxon>Kitasatosporales</taxon>
        <taxon>Streptomycetaceae</taxon>
        <taxon>Streptomyces</taxon>
    </lineage>
</organism>
<sequence>MTTGVLLRDAELDGRTVTDVRVRGGSVVEIGGRLTAHRGEYVLDARGGALLAGLCDHHVHLHAMAAADRSVPCGPPAVTTPEGLAEALAHAPADERGWVRGIGYAEDVAGLLDSVALDRLHAARPVRVQHRGGALWMVNSAGAQALDLARADHAGVERDGRGRPTGRLWRADDWLRTRTSGARPPDLRPVGARLAGLGITHLTDATPDLSATAIDAIGEAMRTGALPQRVRLLGAPLHWTAPGGPRSPTAGPYKIVLADSGLPGFDALVERIRAARRAGRAVAVHCVTREALFLLTAALDAVGGRAGDRIEHASLVPAESIPRLRDLGPAVVTQPGFIADRGDDYLRDVPAPDHQDLYRVRSLVEGGVPVALASDAPYGPVDPWRVIDAAVRRRTRSGQVVGPGEGLTALQALDAFLGPPDDPGGPPRRVTRGAPADLVLLRVPRAAALERPSADLVAATLIAGAVVWSRPH</sequence>
<dbReference type="EMBL" id="CP049838">
    <property type="protein sequence ID" value="QJT06010.1"/>
    <property type="molecule type" value="Genomic_DNA"/>
</dbReference>
<evidence type="ECO:0000313" key="3">
    <source>
        <dbReference type="Proteomes" id="UP000502665"/>
    </source>
</evidence>
<dbReference type="InterPro" id="IPR013108">
    <property type="entry name" value="Amidohydro_3"/>
</dbReference>
<reference evidence="2" key="1">
    <citation type="submission" date="2020-03" db="EMBL/GenBank/DDBJ databases">
        <title>Molecular networking-based the target discovery of potent antiproliferative macrolactams: 5/6/7/16 polycyclic ansamycins and glycosylated trienomycin from Streptomyces cacaoi subsp. asoensis.</title>
        <authorList>
            <person name="Liu L.-L."/>
        </authorList>
    </citation>
    <scope>NUCLEOTIDE SEQUENCE [LARGE SCALE GENOMIC DNA]</scope>
    <source>
        <strain evidence="2">H2S5</strain>
    </source>
</reference>
<protein>
    <submittedName>
        <fullName evidence="2">Amidohydrolase family protein</fullName>
    </submittedName>
</protein>
<dbReference type="InterPro" id="IPR032466">
    <property type="entry name" value="Metal_Hydrolase"/>
</dbReference>
<feature type="domain" description="Amidohydrolase 3" evidence="1">
    <location>
        <begin position="42"/>
        <end position="467"/>
    </location>
</feature>
<accession>A0A6M4WZQ9</accession>
<dbReference type="Proteomes" id="UP000502665">
    <property type="component" value="Chromosome"/>
</dbReference>
<evidence type="ECO:0000259" key="1">
    <source>
        <dbReference type="Pfam" id="PF07969"/>
    </source>
</evidence>
<proteinExistence type="predicted"/>
<name>A0A6M4WZQ9_9ACTN</name>
<dbReference type="SUPFAM" id="SSF51556">
    <property type="entry name" value="Metallo-dependent hydrolases"/>
    <property type="match status" value="1"/>
</dbReference>
<keyword evidence="3" id="KW-1185">Reference proteome</keyword>
<dbReference type="Gene3D" id="2.30.40.10">
    <property type="entry name" value="Urease, subunit C, domain 1"/>
    <property type="match status" value="1"/>
</dbReference>
<dbReference type="SUPFAM" id="SSF51338">
    <property type="entry name" value="Composite domain of metallo-dependent hydrolases"/>
    <property type="match status" value="1"/>
</dbReference>
<dbReference type="RefSeq" id="WP_171401319.1">
    <property type="nucleotide sequence ID" value="NZ_CP049838.1"/>
</dbReference>
<dbReference type="GO" id="GO:0016810">
    <property type="term" value="F:hydrolase activity, acting on carbon-nitrogen (but not peptide) bonds"/>
    <property type="evidence" value="ECO:0007669"/>
    <property type="project" value="InterPro"/>
</dbReference>
<dbReference type="Gene3D" id="3.10.310.70">
    <property type="match status" value="1"/>
</dbReference>
<dbReference type="InterPro" id="IPR011059">
    <property type="entry name" value="Metal-dep_hydrolase_composite"/>
</dbReference>
<dbReference type="Pfam" id="PF07969">
    <property type="entry name" value="Amidohydro_3"/>
    <property type="match status" value="1"/>
</dbReference>
<dbReference type="AlphaFoldDB" id="A0A6M4WZQ9"/>
<gene>
    <name evidence="2" type="ORF">G9272_41515</name>
</gene>
<dbReference type="PANTHER" id="PTHR22642:SF2">
    <property type="entry name" value="PROTEIN LONG AFTER FAR-RED 3"/>
    <property type="match status" value="1"/>
</dbReference>
<dbReference type="PANTHER" id="PTHR22642">
    <property type="entry name" value="IMIDAZOLONEPROPIONASE"/>
    <property type="match status" value="1"/>
</dbReference>
<dbReference type="Gene3D" id="3.20.20.140">
    <property type="entry name" value="Metal-dependent hydrolases"/>
    <property type="match status" value="2"/>
</dbReference>